<feature type="transmembrane region" description="Helical" evidence="8">
    <location>
        <begin position="241"/>
        <end position="263"/>
    </location>
</feature>
<evidence type="ECO:0000256" key="7">
    <source>
        <dbReference type="ARBA" id="ARBA00023136"/>
    </source>
</evidence>
<dbReference type="InterPro" id="IPR037185">
    <property type="entry name" value="EmrE-like"/>
</dbReference>
<dbReference type="SUPFAM" id="SSF103481">
    <property type="entry name" value="Multidrug resistance efflux transporter EmrE"/>
    <property type="match status" value="2"/>
</dbReference>
<evidence type="ECO:0000313" key="10">
    <source>
        <dbReference type="EMBL" id="SEN89203.1"/>
    </source>
</evidence>
<sequence length="304" mass="33545">MEDNQVKIGSIAAASAYLIWGFLPLFWRAVGSISPGAILSHRIVWSFVFMILLIVLTGNAKGFIKESQLIFRDGKKTAALLFASLVITGNWLLFIWAVNSNYVVQASLGYYINPLISILLGVFVLKESLTKVEITSVFLAGFGVVFLTFYYGVFPWVSLVLALTFALYALVKKTVAISTMSGLTLETLIVLPPALIYLWVEGESLEIMSGSLSMAGLLMCAGVVTAIPLLLFAVGAKRIPLSLIGFLQYIAPTLMLIIGVFLFNESFTYAHFIAFLSIWAALGIYTASRFMRIRQLKRQLKRVN</sequence>
<evidence type="ECO:0000256" key="1">
    <source>
        <dbReference type="ARBA" id="ARBA00004651"/>
    </source>
</evidence>
<protein>
    <submittedName>
        <fullName evidence="10">Chloramphenicol-sensitive protein RarD</fullName>
    </submittedName>
</protein>
<name>A0A1H8K8B5_9BACI</name>
<feature type="transmembrane region" description="Helical" evidence="8">
    <location>
        <begin position="132"/>
        <end position="150"/>
    </location>
</feature>
<gene>
    <name evidence="10" type="ORF">SAMN04488134_102207</name>
</gene>
<evidence type="ECO:0000313" key="11">
    <source>
        <dbReference type="Proteomes" id="UP000199300"/>
    </source>
</evidence>
<feature type="transmembrane region" description="Helical" evidence="8">
    <location>
        <begin position="156"/>
        <end position="171"/>
    </location>
</feature>
<feature type="transmembrane region" description="Helical" evidence="8">
    <location>
        <begin position="7"/>
        <end position="27"/>
    </location>
</feature>
<reference evidence="10 11" key="1">
    <citation type="submission" date="2016-10" db="EMBL/GenBank/DDBJ databases">
        <authorList>
            <person name="de Groot N.N."/>
        </authorList>
    </citation>
    <scope>NUCLEOTIDE SEQUENCE [LARGE SCALE GENOMIC DNA]</scope>
    <source>
        <strain evidence="10 11">CGMCC 1.10434</strain>
    </source>
</reference>
<evidence type="ECO:0000259" key="9">
    <source>
        <dbReference type="Pfam" id="PF00892"/>
    </source>
</evidence>
<evidence type="ECO:0000256" key="8">
    <source>
        <dbReference type="SAM" id="Phobius"/>
    </source>
</evidence>
<evidence type="ECO:0000256" key="6">
    <source>
        <dbReference type="ARBA" id="ARBA00022989"/>
    </source>
</evidence>
<evidence type="ECO:0000256" key="5">
    <source>
        <dbReference type="ARBA" id="ARBA00022692"/>
    </source>
</evidence>
<evidence type="ECO:0000256" key="4">
    <source>
        <dbReference type="ARBA" id="ARBA00022475"/>
    </source>
</evidence>
<dbReference type="Pfam" id="PF00892">
    <property type="entry name" value="EamA"/>
    <property type="match status" value="1"/>
</dbReference>
<dbReference type="GO" id="GO:0005886">
    <property type="term" value="C:plasma membrane"/>
    <property type="evidence" value="ECO:0007669"/>
    <property type="project" value="UniProtKB-SubCell"/>
</dbReference>
<feature type="transmembrane region" description="Helical" evidence="8">
    <location>
        <begin position="39"/>
        <end position="57"/>
    </location>
</feature>
<proteinExistence type="inferred from homology"/>
<keyword evidence="7 8" id="KW-0472">Membrane</keyword>
<feature type="transmembrane region" description="Helical" evidence="8">
    <location>
        <begin position="108"/>
        <end position="125"/>
    </location>
</feature>
<dbReference type="OrthoDB" id="369870at2"/>
<evidence type="ECO:0000256" key="3">
    <source>
        <dbReference type="ARBA" id="ARBA00022448"/>
    </source>
</evidence>
<feature type="domain" description="EamA" evidence="9">
    <location>
        <begin position="8"/>
        <end position="148"/>
    </location>
</feature>
<feature type="transmembrane region" description="Helical" evidence="8">
    <location>
        <begin position="183"/>
        <end position="200"/>
    </location>
</feature>
<dbReference type="PANTHER" id="PTHR22911">
    <property type="entry name" value="ACYL-MALONYL CONDENSING ENZYME-RELATED"/>
    <property type="match status" value="1"/>
</dbReference>
<keyword evidence="6 8" id="KW-1133">Transmembrane helix</keyword>
<organism evidence="10 11">
    <name type="scientific">Amphibacillus marinus</name>
    <dbReference type="NCBI Taxonomy" id="872970"/>
    <lineage>
        <taxon>Bacteria</taxon>
        <taxon>Bacillati</taxon>
        <taxon>Bacillota</taxon>
        <taxon>Bacilli</taxon>
        <taxon>Bacillales</taxon>
        <taxon>Bacillaceae</taxon>
        <taxon>Amphibacillus</taxon>
    </lineage>
</organism>
<accession>A0A1H8K8B5</accession>
<keyword evidence="11" id="KW-1185">Reference proteome</keyword>
<dbReference type="InterPro" id="IPR000620">
    <property type="entry name" value="EamA_dom"/>
</dbReference>
<dbReference type="EMBL" id="FODJ01000002">
    <property type="protein sequence ID" value="SEN89203.1"/>
    <property type="molecule type" value="Genomic_DNA"/>
</dbReference>
<dbReference type="RefSeq" id="WP_091495435.1">
    <property type="nucleotide sequence ID" value="NZ_FODJ01000002.1"/>
</dbReference>
<keyword evidence="5 8" id="KW-0812">Transmembrane</keyword>
<feature type="transmembrane region" description="Helical" evidence="8">
    <location>
        <begin position="212"/>
        <end position="234"/>
    </location>
</feature>
<keyword evidence="3" id="KW-0813">Transport</keyword>
<evidence type="ECO:0000256" key="2">
    <source>
        <dbReference type="ARBA" id="ARBA00007362"/>
    </source>
</evidence>
<keyword evidence="4" id="KW-1003">Cell membrane</keyword>
<comment type="similarity">
    <text evidence="2">Belongs to the EamA transporter family.</text>
</comment>
<comment type="subcellular location">
    <subcellularLocation>
        <location evidence="1">Cell membrane</location>
        <topology evidence="1">Multi-pass membrane protein</topology>
    </subcellularLocation>
</comment>
<feature type="transmembrane region" description="Helical" evidence="8">
    <location>
        <begin position="78"/>
        <end position="96"/>
    </location>
</feature>
<dbReference type="NCBIfam" id="TIGR00688">
    <property type="entry name" value="rarD"/>
    <property type="match status" value="1"/>
</dbReference>
<dbReference type="InterPro" id="IPR004626">
    <property type="entry name" value="RarD"/>
</dbReference>
<dbReference type="Proteomes" id="UP000199300">
    <property type="component" value="Unassembled WGS sequence"/>
</dbReference>
<feature type="transmembrane region" description="Helical" evidence="8">
    <location>
        <begin position="269"/>
        <end position="288"/>
    </location>
</feature>
<dbReference type="AlphaFoldDB" id="A0A1H8K8B5"/>
<dbReference type="PANTHER" id="PTHR22911:SF137">
    <property type="entry name" value="SOLUTE CARRIER FAMILY 35 MEMBER G2-RELATED"/>
    <property type="match status" value="1"/>
</dbReference>